<keyword evidence="8 15" id="KW-0418">Kinase</keyword>
<dbReference type="Pfam" id="PF00334">
    <property type="entry name" value="NDK"/>
    <property type="match status" value="1"/>
</dbReference>
<dbReference type="GO" id="GO:0006183">
    <property type="term" value="P:GTP biosynthetic process"/>
    <property type="evidence" value="ECO:0007669"/>
    <property type="project" value="InterPro"/>
</dbReference>
<evidence type="ECO:0000256" key="4">
    <source>
        <dbReference type="ARBA" id="ARBA00017632"/>
    </source>
</evidence>
<evidence type="ECO:0000256" key="11">
    <source>
        <dbReference type="ARBA" id="ARBA00023080"/>
    </source>
</evidence>
<evidence type="ECO:0000256" key="5">
    <source>
        <dbReference type="ARBA" id="ARBA00022679"/>
    </source>
</evidence>
<feature type="binding site" evidence="12">
    <location>
        <position position="87"/>
    </location>
    <ligand>
        <name>ATP</name>
        <dbReference type="ChEBI" id="CHEBI:30616"/>
    </ligand>
</feature>
<feature type="binding site" evidence="12">
    <location>
        <position position="11"/>
    </location>
    <ligand>
        <name>ATP</name>
        <dbReference type="ChEBI" id="CHEBI:30616"/>
    </ligand>
</feature>
<proteinExistence type="inferred from homology"/>
<feature type="binding site" evidence="12">
    <location>
        <position position="59"/>
    </location>
    <ligand>
        <name>ATP</name>
        <dbReference type="ChEBI" id="CHEBI:30616"/>
    </ligand>
</feature>
<dbReference type="CDD" id="cd04413">
    <property type="entry name" value="NDPk_I"/>
    <property type="match status" value="1"/>
</dbReference>
<evidence type="ECO:0000256" key="10">
    <source>
        <dbReference type="ARBA" id="ARBA00022842"/>
    </source>
</evidence>
<keyword evidence="9" id="KW-0067">ATP-binding</keyword>
<dbReference type="PANTHER" id="PTHR11349">
    <property type="entry name" value="NUCLEOSIDE DIPHOSPHATE KINASE"/>
    <property type="match status" value="1"/>
</dbReference>
<dbReference type="GO" id="GO:0006241">
    <property type="term" value="P:CTP biosynthetic process"/>
    <property type="evidence" value="ECO:0007669"/>
    <property type="project" value="InterPro"/>
</dbReference>
<dbReference type="EC" id="2.7.4.6" evidence="3"/>
<keyword evidence="16" id="KW-1185">Reference proteome</keyword>
<feature type="binding site" evidence="12">
    <location>
        <position position="93"/>
    </location>
    <ligand>
        <name>ATP</name>
        <dbReference type="ChEBI" id="CHEBI:30616"/>
    </ligand>
</feature>
<dbReference type="InterPro" id="IPR034907">
    <property type="entry name" value="NDK-like_dom"/>
</dbReference>
<dbReference type="PRINTS" id="PR01243">
    <property type="entry name" value="NUCDPKINASE"/>
</dbReference>
<sequence>MTEERSLILVKPDGVLNGHIGEVITRIENRRYQIKALKVVNASKEQLAEHYNQLVDKPFYPSIEEFMQSGPIVAMIVSGKNIVETFRKMAGATNPSDALIGTIRGDFAREWDKGSIQNVVHSSDSIESAEREIKIWFPEEK</sequence>
<dbReference type="PROSITE" id="PS51374">
    <property type="entry name" value="NDPK_LIKE"/>
    <property type="match status" value="1"/>
</dbReference>
<evidence type="ECO:0000256" key="12">
    <source>
        <dbReference type="PROSITE-ProRule" id="PRU00706"/>
    </source>
</evidence>
<evidence type="ECO:0000313" key="16">
    <source>
        <dbReference type="Proteomes" id="UP000051249"/>
    </source>
</evidence>
<dbReference type="RefSeq" id="WP_057800336.1">
    <property type="nucleotide sequence ID" value="NZ_BJZZ01000038.1"/>
</dbReference>
<comment type="similarity">
    <text evidence="2 12 13">Belongs to the NDK family.</text>
</comment>
<gene>
    <name evidence="15" type="ORF">IV88_GL001147</name>
</gene>
<organism evidence="15 16">
    <name type="scientific">Pediococcus argentinicus</name>
    <dbReference type="NCBI Taxonomy" id="480391"/>
    <lineage>
        <taxon>Bacteria</taxon>
        <taxon>Bacillati</taxon>
        <taxon>Bacillota</taxon>
        <taxon>Bacilli</taxon>
        <taxon>Lactobacillales</taxon>
        <taxon>Lactobacillaceae</taxon>
        <taxon>Pediococcus</taxon>
    </lineage>
</organism>
<dbReference type="GO" id="GO:0046872">
    <property type="term" value="F:metal ion binding"/>
    <property type="evidence" value="ECO:0007669"/>
    <property type="project" value="UniProtKB-KW"/>
</dbReference>
<evidence type="ECO:0000259" key="14">
    <source>
        <dbReference type="SMART" id="SM00562"/>
    </source>
</evidence>
<dbReference type="FunFam" id="3.30.70.141:FF:000003">
    <property type="entry name" value="Nucleoside diphosphate kinase"/>
    <property type="match status" value="1"/>
</dbReference>
<comment type="cofactor">
    <cofactor evidence="1">
        <name>Mg(2+)</name>
        <dbReference type="ChEBI" id="CHEBI:18420"/>
    </cofactor>
</comment>
<evidence type="ECO:0000256" key="1">
    <source>
        <dbReference type="ARBA" id="ARBA00001946"/>
    </source>
</evidence>
<keyword evidence="10" id="KW-0460">Magnesium</keyword>
<dbReference type="InterPro" id="IPR001564">
    <property type="entry name" value="Nucleoside_diP_kinase"/>
</dbReference>
<keyword evidence="6" id="KW-0479">Metal-binding</keyword>
<name>A0A0R2N9E5_9LACO</name>
<keyword evidence="5" id="KW-0808">Transferase</keyword>
<evidence type="ECO:0000256" key="9">
    <source>
        <dbReference type="ARBA" id="ARBA00022840"/>
    </source>
</evidence>
<dbReference type="NCBIfam" id="NF001908">
    <property type="entry name" value="PRK00668.1"/>
    <property type="match status" value="1"/>
</dbReference>
<dbReference type="GO" id="GO:0006228">
    <property type="term" value="P:UTP biosynthetic process"/>
    <property type="evidence" value="ECO:0007669"/>
    <property type="project" value="InterPro"/>
</dbReference>
<keyword evidence="11" id="KW-0546">Nucleotide metabolism</keyword>
<dbReference type="Proteomes" id="UP000051249">
    <property type="component" value="Unassembled WGS sequence"/>
</dbReference>
<keyword evidence="7" id="KW-0547">Nucleotide-binding</keyword>
<feature type="active site" description="Pros-phosphohistidine intermediate" evidence="12">
    <location>
        <position position="121"/>
    </location>
</feature>
<dbReference type="EMBL" id="JQCQ01000037">
    <property type="protein sequence ID" value="KRO22465.1"/>
    <property type="molecule type" value="Genomic_DNA"/>
</dbReference>
<dbReference type="InterPro" id="IPR036850">
    <property type="entry name" value="NDK-like_dom_sf"/>
</dbReference>
<accession>A0A0R2N9E5</accession>
<evidence type="ECO:0000256" key="2">
    <source>
        <dbReference type="ARBA" id="ARBA00008142"/>
    </source>
</evidence>
<dbReference type="GO" id="GO:0005524">
    <property type="term" value="F:ATP binding"/>
    <property type="evidence" value="ECO:0007669"/>
    <property type="project" value="UniProtKB-KW"/>
</dbReference>
<evidence type="ECO:0000256" key="8">
    <source>
        <dbReference type="ARBA" id="ARBA00022777"/>
    </source>
</evidence>
<evidence type="ECO:0000256" key="3">
    <source>
        <dbReference type="ARBA" id="ARBA00012966"/>
    </source>
</evidence>
<protein>
    <recommendedName>
        <fullName evidence="4">Nucleoside diphosphate kinase</fullName>
        <ecNumber evidence="3">2.7.4.6</ecNumber>
    </recommendedName>
</protein>
<evidence type="ECO:0000256" key="6">
    <source>
        <dbReference type="ARBA" id="ARBA00022723"/>
    </source>
</evidence>
<feature type="binding site" evidence="12">
    <location>
        <position position="118"/>
    </location>
    <ligand>
        <name>ATP</name>
        <dbReference type="ChEBI" id="CHEBI:30616"/>
    </ligand>
</feature>
<dbReference type="GO" id="GO:0004550">
    <property type="term" value="F:nucleoside diphosphate kinase activity"/>
    <property type="evidence" value="ECO:0007669"/>
    <property type="project" value="UniProtKB-EC"/>
</dbReference>
<evidence type="ECO:0000256" key="13">
    <source>
        <dbReference type="RuleBase" id="RU004011"/>
    </source>
</evidence>
<evidence type="ECO:0000313" key="15">
    <source>
        <dbReference type="EMBL" id="KRO22465.1"/>
    </source>
</evidence>
<dbReference type="AlphaFoldDB" id="A0A0R2N9E5"/>
<feature type="binding site" evidence="12">
    <location>
        <position position="104"/>
    </location>
    <ligand>
        <name>ATP</name>
        <dbReference type="ChEBI" id="CHEBI:30616"/>
    </ligand>
</feature>
<comment type="caution">
    <text evidence="15">The sequence shown here is derived from an EMBL/GenBank/DDBJ whole genome shotgun (WGS) entry which is preliminary data.</text>
</comment>
<reference evidence="15 16" key="1">
    <citation type="journal article" date="2015" name="Genome Announc.">
        <title>Expanding the biotechnology potential of lactobacilli through comparative genomics of 213 strains and associated genera.</title>
        <authorList>
            <person name="Sun Z."/>
            <person name="Harris H.M."/>
            <person name="McCann A."/>
            <person name="Guo C."/>
            <person name="Argimon S."/>
            <person name="Zhang W."/>
            <person name="Yang X."/>
            <person name="Jeffery I.B."/>
            <person name="Cooney J.C."/>
            <person name="Kagawa T.F."/>
            <person name="Liu W."/>
            <person name="Song Y."/>
            <person name="Salvetti E."/>
            <person name="Wrobel A."/>
            <person name="Rasinkangas P."/>
            <person name="Parkhill J."/>
            <person name="Rea M.C."/>
            <person name="O'Sullivan O."/>
            <person name="Ritari J."/>
            <person name="Douillard F.P."/>
            <person name="Paul Ross R."/>
            <person name="Yang R."/>
            <person name="Briner A.E."/>
            <person name="Felis G.E."/>
            <person name="de Vos W.M."/>
            <person name="Barrangou R."/>
            <person name="Klaenhammer T.R."/>
            <person name="Caufield P.W."/>
            <person name="Cui Y."/>
            <person name="Zhang H."/>
            <person name="O'Toole P.W."/>
        </authorList>
    </citation>
    <scope>NUCLEOTIDE SEQUENCE [LARGE SCALE GENOMIC DNA]</scope>
    <source>
        <strain evidence="15 16">DSM 23026</strain>
    </source>
</reference>
<dbReference type="PATRIC" id="fig|480391.4.peg.1164"/>
<dbReference type="OrthoDB" id="9801161at2"/>
<dbReference type="SMART" id="SM00562">
    <property type="entry name" value="NDK"/>
    <property type="match status" value="1"/>
</dbReference>
<feature type="domain" description="Nucleoside diphosphate kinase-like" evidence="14">
    <location>
        <begin position="3"/>
        <end position="140"/>
    </location>
</feature>
<dbReference type="SUPFAM" id="SSF54919">
    <property type="entry name" value="Nucleoside diphosphate kinase, NDK"/>
    <property type="match status" value="1"/>
</dbReference>
<dbReference type="Gene3D" id="3.30.70.141">
    <property type="entry name" value="Nucleoside diphosphate kinase-like domain"/>
    <property type="match status" value="1"/>
</dbReference>
<evidence type="ECO:0000256" key="7">
    <source>
        <dbReference type="ARBA" id="ARBA00022741"/>
    </source>
</evidence>